<accession>A0AAV9HCW2</accession>
<feature type="signal peptide" evidence="1">
    <location>
        <begin position="1"/>
        <end position="19"/>
    </location>
</feature>
<comment type="caution">
    <text evidence="2">The sequence shown here is derived from an EMBL/GenBank/DDBJ whole genome shotgun (WGS) entry which is preliminary data.</text>
</comment>
<evidence type="ECO:0000256" key="1">
    <source>
        <dbReference type="SAM" id="SignalP"/>
    </source>
</evidence>
<evidence type="ECO:0000313" key="3">
    <source>
        <dbReference type="Proteomes" id="UP001321749"/>
    </source>
</evidence>
<evidence type="ECO:0008006" key="4">
    <source>
        <dbReference type="Google" id="ProtNLM"/>
    </source>
</evidence>
<protein>
    <recommendedName>
        <fullName evidence="4">Secreted protein</fullName>
    </recommendedName>
</protein>
<feature type="chain" id="PRO_5043933883" description="Secreted protein" evidence="1">
    <location>
        <begin position="20"/>
        <end position="90"/>
    </location>
</feature>
<name>A0AAV9HCW2_9PEZI</name>
<gene>
    <name evidence="2" type="ORF">QBC42DRAFT_34266</name>
</gene>
<sequence>MVPLFWFMWPFIFRCRAITEIIPYSSSLPNRCLPCLMTLIRSSLTIHMLSNLNAAMQIMSATYSPFVLGDPVTRSCELFSGTYIPRIWTL</sequence>
<keyword evidence="1" id="KW-0732">Signal</keyword>
<dbReference type="Proteomes" id="UP001321749">
    <property type="component" value="Unassembled WGS sequence"/>
</dbReference>
<keyword evidence="3" id="KW-1185">Reference proteome</keyword>
<dbReference type="AlphaFoldDB" id="A0AAV9HCW2"/>
<dbReference type="EMBL" id="MU865099">
    <property type="protein sequence ID" value="KAK4457741.1"/>
    <property type="molecule type" value="Genomic_DNA"/>
</dbReference>
<organism evidence="2 3">
    <name type="scientific">Cladorrhinum samala</name>
    <dbReference type="NCBI Taxonomy" id="585594"/>
    <lineage>
        <taxon>Eukaryota</taxon>
        <taxon>Fungi</taxon>
        <taxon>Dikarya</taxon>
        <taxon>Ascomycota</taxon>
        <taxon>Pezizomycotina</taxon>
        <taxon>Sordariomycetes</taxon>
        <taxon>Sordariomycetidae</taxon>
        <taxon>Sordariales</taxon>
        <taxon>Podosporaceae</taxon>
        <taxon>Cladorrhinum</taxon>
    </lineage>
</organism>
<evidence type="ECO:0000313" key="2">
    <source>
        <dbReference type="EMBL" id="KAK4457741.1"/>
    </source>
</evidence>
<reference evidence="2" key="2">
    <citation type="submission" date="2023-06" db="EMBL/GenBank/DDBJ databases">
        <authorList>
            <consortium name="Lawrence Berkeley National Laboratory"/>
            <person name="Mondo S.J."/>
            <person name="Hensen N."/>
            <person name="Bonometti L."/>
            <person name="Westerberg I."/>
            <person name="Brannstrom I.O."/>
            <person name="Guillou S."/>
            <person name="Cros-Aarteil S."/>
            <person name="Calhoun S."/>
            <person name="Haridas S."/>
            <person name="Kuo A."/>
            <person name="Pangilinan J."/>
            <person name="Riley R."/>
            <person name="Labutti K."/>
            <person name="Andreopoulos B."/>
            <person name="Lipzen A."/>
            <person name="Chen C."/>
            <person name="Yanf M."/>
            <person name="Daum C."/>
            <person name="Ng V."/>
            <person name="Clum A."/>
            <person name="Steindorff A."/>
            <person name="Ohm R."/>
            <person name="Martin F."/>
            <person name="Silar P."/>
            <person name="Natvig D."/>
            <person name="Lalanne C."/>
            <person name="Gautier V."/>
            <person name="Ament-Velasquez S.L."/>
            <person name="Kruys A."/>
            <person name="Hutchinson M.I."/>
            <person name="Powell A.J."/>
            <person name="Barry K."/>
            <person name="Miller A.N."/>
            <person name="Grigoriev I.V."/>
            <person name="Debuchy R."/>
            <person name="Gladieux P."/>
            <person name="Thoren M.H."/>
            <person name="Johannesson H."/>
        </authorList>
    </citation>
    <scope>NUCLEOTIDE SEQUENCE</scope>
    <source>
        <strain evidence="2">PSN324</strain>
    </source>
</reference>
<reference evidence="2" key="1">
    <citation type="journal article" date="2023" name="Mol. Phylogenet. Evol.">
        <title>Genome-scale phylogeny and comparative genomics of the fungal order Sordariales.</title>
        <authorList>
            <person name="Hensen N."/>
            <person name="Bonometti L."/>
            <person name="Westerberg I."/>
            <person name="Brannstrom I.O."/>
            <person name="Guillou S."/>
            <person name="Cros-Aarteil S."/>
            <person name="Calhoun S."/>
            <person name="Haridas S."/>
            <person name="Kuo A."/>
            <person name="Mondo S."/>
            <person name="Pangilinan J."/>
            <person name="Riley R."/>
            <person name="LaButti K."/>
            <person name="Andreopoulos B."/>
            <person name="Lipzen A."/>
            <person name="Chen C."/>
            <person name="Yan M."/>
            <person name="Daum C."/>
            <person name="Ng V."/>
            <person name="Clum A."/>
            <person name="Steindorff A."/>
            <person name="Ohm R.A."/>
            <person name="Martin F."/>
            <person name="Silar P."/>
            <person name="Natvig D.O."/>
            <person name="Lalanne C."/>
            <person name="Gautier V."/>
            <person name="Ament-Velasquez S.L."/>
            <person name="Kruys A."/>
            <person name="Hutchinson M.I."/>
            <person name="Powell A.J."/>
            <person name="Barry K."/>
            <person name="Miller A.N."/>
            <person name="Grigoriev I.V."/>
            <person name="Debuchy R."/>
            <person name="Gladieux P."/>
            <person name="Hiltunen Thoren M."/>
            <person name="Johannesson H."/>
        </authorList>
    </citation>
    <scope>NUCLEOTIDE SEQUENCE</scope>
    <source>
        <strain evidence="2">PSN324</strain>
    </source>
</reference>
<proteinExistence type="predicted"/>